<evidence type="ECO:0000313" key="3">
    <source>
        <dbReference type="Proteomes" id="UP000838756"/>
    </source>
</evidence>
<name>A0A8S4SGW8_9NEOP</name>
<accession>A0A8S4SGW8</accession>
<evidence type="ECO:0000313" key="2">
    <source>
        <dbReference type="EMBL" id="CAH2256342.1"/>
    </source>
</evidence>
<gene>
    <name evidence="2" type="primary">jg3580</name>
    <name evidence="2" type="ORF">PAEG_LOCUS22900</name>
</gene>
<reference evidence="2" key="1">
    <citation type="submission" date="2022-03" db="EMBL/GenBank/DDBJ databases">
        <authorList>
            <person name="Lindestad O."/>
        </authorList>
    </citation>
    <scope>NUCLEOTIDE SEQUENCE</scope>
</reference>
<dbReference type="AlphaFoldDB" id="A0A8S4SGW8"/>
<dbReference type="Proteomes" id="UP000838756">
    <property type="component" value="Unassembled WGS sequence"/>
</dbReference>
<keyword evidence="3" id="KW-1185">Reference proteome</keyword>
<evidence type="ECO:0000256" key="1">
    <source>
        <dbReference type="SAM" id="MobiDB-lite"/>
    </source>
</evidence>
<feature type="region of interest" description="Disordered" evidence="1">
    <location>
        <begin position="1"/>
        <end position="22"/>
    </location>
</feature>
<dbReference type="EMBL" id="CAKXAJ010026107">
    <property type="protein sequence ID" value="CAH2256342.1"/>
    <property type="molecule type" value="Genomic_DNA"/>
</dbReference>
<protein>
    <submittedName>
        <fullName evidence="2">Jg3580 protein</fullName>
    </submittedName>
</protein>
<comment type="caution">
    <text evidence="2">The sequence shown here is derived from an EMBL/GenBank/DDBJ whole genome shotgun (WGS) entry which is preliminary data.</text>
</comment>
<organism evidence="2 3">
    <name type="scientific">Pararge aegeria aegeria</name>
    <dbReference type="NCBI Taxonomy" id="348720"/>
    <lineage>
        <taxon>Eukaryota</taxon>
        <taxon>Metazoa</taxon>
        <taxon>Ecdysozoa</taxon>
        <taxon>Arthropoda</taxon>
        <taxon>Hexapoda</taxon>
        <taxon>Insecta</taxon>
        <taxon>Pterygota</taxon>
        <taxon>Neoptera</taxon>
        <taxon>Endopterygota</taxon>
        <taxon>Lepidoptera</taxon>
        <taxon>Glossata</taxon>
        <taxon>Ditrysia</taxon>
        <taxon>Papilionoidea</taxon>
        <taxon>Nymphalidae</taxon>
        <taxon>Satyrinae</taxon>
        <taxon>Satyrini</taxon>
        <taxon>Parargina</taxon>
        <taxon>Pararge</taxon>
    </lineage>
</organism>
<sequence>MDSSDENGKTLRKNAQSSDSVQYNSAELEKVIFLPNNSHKYIKTAEVLDSTNEDVGIAKEGLNSEQSLRGKEEFKCVDACKEVLSNVCAARNCKDRERHIFDKECFSACKSRF</sequence>
<feature type="compositionally biased region" description="Polar residues" evidence="1">
    <location>
        <begin position="13"/>
        <end position="22"/>
    </location>
</feature>
<proteinExistence type="predicted"/>
<dbReference type="OrthoDB" id="6925984at2759"/>